<dbReference type="EMBL" id="LS483400">
    <property type="protein sequence ID" value="SQG53246.1"/>
    <property type="molecule type" value="Genomic_DNA"/>
</dbReference>
<gene>
    <name evidence="1" type="ORF">NCTC7908_02132</name>
</gene>
<organism evidence="1 2">
    <name type="scientific">Corynebacterium ulcerans</name>
    <dbReference type="NCBI Taxonomy" id="65058"/>
    <lineage>
        <taxon>Bacteria</taxon>
        <taxon>Bacillati</taxon>
        <taxon>Actinomycetota</taxon>
        <taxon>Actinomycetes</taxon>
        <taxon>Mycobacteriales</taxon>
        <taxon>Corynebacteriaceae</taxon>
        <taxon>Corynebacterium</taxon>
    </lineage>
</organism>
<evidence type="ECO:0008006" key="3">
    <source>
        <dbReference type="Google" id="ProtNLM"/>
    </source>
</evidence>
<protein>
    <recommendedName>
        <fullName evidence="3">Transposase</fullName>
    </recommendedName>
</protein>
<dbReference type="Proteomes" id="UP000248741">
    <property type="component" value="Chromosome 1"/>
</dbReference>
<accession>A0ABD7MVG3</accession>
<reference evidence="1 2" key="1">
    <citation type="submission" date="2018-06" db="EMBL/GenBank/DDBJ databases">
        <authorList>
            <consortium name="Pathogen Informatics"/>
            <person name="Doyle S."/>
        </authorList>
    </citation>
    <scope>NUCLEOTIDE SEQUENCE [LARGE SCALE GENOMIC DNA]</scope>
    <source>
        <strain evidence="1 2">NCTC7908</strain>
    </source>
</reference>
<name>A0ABD7MVG3_CORUL</name>
<dbReference type="AlphaFoldDB" id="A0ABD7MVG3"/>
<proteinExistence type="predicted"/>
<evidence type="ECO:0000313" key="1">
    <source>
        <dbReference type="EMBL" id="SQG53246.1"/>
    </source>
</evidence>
<sequence length="41" mass="4876">MKFRDRAFIVDWVKVKPSDLIRGYQILCLVDNTEVMIAFPF</sequence>
<evidence type="ECO:0000313" key="2">
    <source>
        <dbReference type="Proteomes" id="UP000248741"/>
    </source>
</evidence>